<dbReference type="Pfam" id="PF00440">
    <property type="entry name" value="TetR_N"/>
    <property type="match status" value="1"/>
</dbReference>
<proteinExistence type="predicted"/>
<sequence length="198" mass="22649">MKLSDQKRMSILRAAERLFCRHGLEQTSMDQVADKANVSKRTVYNHFSTKEALFHAILVQMQASLSETPEVVFDPEQPIEAQLLDIAQQEALLLDSEDFLRLARVAFMHMLQRPELAQQFNTAKFGCMTYLSRFLGHAVAHGVLAIDDIDLAVKQFVSQIKSLIFYPRLYGLEVPDAQQQDYVLQQTVALFLARYQAR</sequence>
<dbReference type="InterPro" id="IPR009057">
    <property type="entry name" value="Homeodomain-like_sf"/>
</dbReference>
<dbReference type="Proteomes" id="UP001595617">
    <property type="component" value="Unassembled WGS sequence"/>
</dbReference>
<evidence type="ECO:0000313" key="4">
    <source>
        <dbReference type="EMBL" id="MFC3853205.1"/>
    </source>
</evidence>
<dbReference type="SUPFAM" id="SSF46689">
    <property type="entry name" value="Homeodomain-like"/>
    <property type="match status" value="1"/>
</dbReference>
<protein>
    <submittedName>
        <fullName evidence="4">TetR/AcrR family transcriptional regulator</fullName>
    </submittedName>
</protein>
<dbReference type="Pfam" id="PF14246">
    <property type="entry name" value="TetR_C_7"/>
    <property type="match status" value="1"/>
</dbReference>
<dbReference type="PROSITE" id="PS01081">
    <property type="entry name" value="HTH_TETR_1"/>
    <property type="match status" value="1"/>
</dbReference>
<dbReference type="InterPro" id="IPR050109">
    <property type="entry name" value="HTH-type_TetR-like_transc_reg"/>
</dbReference>
<dbReference type="EMBL" id="JBHRYR010000003">
    <property type="protein sequence ID" value="MFC3853205.1"/>
    <property type="molecule type" value="Genomic_DNA"/>
</dbReference>
<accession>A0ABV7ZYA0</accession>
<feature type="DNA-binding region" description="H-T-H motif" evidence="2">
    <location>
        <begin position="28"/>
        <end position="47"/>
    </location>
</feature>
<name>A0ABV7ZYA0_9GAMM</name>
<dbReference type="PRINTS" id="PR00455">
    <property type="entry name" value="HTHTETR"/>
</dbReference>
<evidence type="ECO:0000256" key="2">
    <source>
        <dbReference type="PROSITE-ProRule" id="PRU00335"/>
    </source>
</evidence>
<dbReference type="InterPro" id="IPR039536">
    <property type="entry name" value="TetR_C_Proteobacteria"/>
</dbReference>
<feature type="domain" description="HTH tetR-type" evidence="3">
    <location>
        <begin position="5"/>
        <end position="65"/>
    </location>
</feature>
<dbReference type="InterPro" id="IPR001647">
    <property type="entry name" value="HTH_TetR"/>
</dbReference>
<organism evidence="4 5">
    <name type="scientific">Saccharospirillum mangrovi</name>
    <dbReference type="NCBI Taxonomy" id="2161747"/>
    <lineage>
        <taxon>Bacteria</taxon>
        <taxon>Pseudomonadati</taxon>
        <taxon>Pseudomonadota</taxon>
        <taxon>Gammaproteobacteria</taxon>
        <taxon>Oceanospirillales</taxon>
        <taxon>Saccharospirillaceae</taxon>
        <taxon>Saccharospirillum</taxon>
    </lineage>
</organism>
<keyword evidence="1 2" id="KW-0238">DNA-binding</keyword>
<evidence type="ECO:0000256" key="1">
    <source>
        <dbReference type="ARBA" id="ARBA00023125"/>
    </source>
</evidence>
<evidence type="ECO:0000313" key="5">
    <source>
        <dbReference type="Proteomes" id="UP001595617"/>
    </source>
</evidence>
<dbReference type="PANTHER" id="PTHR30055:SF224">
    <property type="entry name" value="TRANSCRIPTIONAL REGULATOR TETR FAMILY"/>
    <property type="match status" value="1"/>
</dbReference>
<dbReference type="RefSeq" id="WP_380696139.1">
    <property type="nucleotide sequence ID" value="NZ_JBHRYR010000003.1"/>
</dbReference>
<keyword evidence="5" id="KW-1185">Reference proteome</keyword>
<dbReference type="PANTHER" id="PTHR30055">
    <property type="entry name" value="HTH-TYPE TRANSCRIPTIONAL REGULATOR RUTR"/>
    <property type="match status" value="1"/>
</dbReference>
<reference evidence="5" key="1">
    <citation type="journal article" date="2019" name="Int. J. Syst. Evol. Microbiol.">
        <title>The Global Catalogue of Microorganisms (GCM) 10K type strain sequencing project: providing services to taxonomists for standard genome sequencing and annotation.</title>
        <authorList>
            <consortium name="The Broad Institute Genomics Platform"/>
            <consortium name="The Broad Institute Genome Sequencing Center for Infectious Disease"/>
            <person name="Wu L."/>
            <person name="Ma J."/>
        </authorList>
    </citation>
    <scope>NUCLEOTIDE SEQUENCE [LARGE SCALE GENOMIC DNA]</scope>
    <source>
        <strain evidence="5">IBRC 10765</strain>
    </source>
</reference>
<dbReference type="Gene3D" id="1.10.10.60">
    <property type="entry name" value="Homeodomain-like"/>
    <property type="match status" value="1"/>
</dbReference>
<dbReference type="InterPro" id="IPR023772">
    <property type="entry name" value="DNA-bd_HTH_TetR-type_CS"/>
</dbReference>
<dbReference type="PROSITE" id="PS50977">
    <property type="entry name" value="HTH_TETR_2"/>
    <property type="match status" value="1"/>
</dbReference>
<dbReference type="Gene3D" id="1.10.357.10">
    <property type="entry name" value="Tetracycline Repressor, domain 2"/>
    <property type="match status" value="1"/>
</dbReference>
<evidence type="ECO:0000259" key="3">
    <source>
        <dbReference type="PROSITE" id="PS50977"/>
    </source>
</evidence>
<comment type="caution">
    <text evidence="4">The sequence shown here is derived from an EMBL/GenBank/DDBJ whole genome shotgun (WGS) entry which is preliminary data.</text>
</comment>
<gene>
    <name evidence="4" type="ORF">ACFOOG_10220</name>
</gene>